<proteinExistence type="predicted"/>
<dbReference type="RefSeq" id="WP_205159223.1">
    <property type="nucleotide sequence ID" value="NZ_JAFEUM010000006.1"/>
</dbReference>
<accession>A0ABS2HJM1</accession>
<sequence>MNNNTSTLANSCVLLVQSCDAYEDVWEMFFSALADHWKHCDLEIILNTETKTTVFSGLNINTRNYCGDYQAASWGDRLLHVLSQVDKEYVVTLFDDFILEGEVNETKLNHCLTLLEANQNIAAFYFNNIPGESSQGYEGFRKLGKTTDYKVNSCPAIWRKSALEEVTGKIDSPWAWEFFGSVRAYGDKYEYYCAEQDCENTFIYQYQLGGAIRRGKWVEKVCDPAIQKYNLQLDPLIRGYASESLSEGKYSLKWKIDFMLLGLRMVGPRALIPLLRGVMSKVKRVLR</sequence>
<keyword evidence="2" id="KW-1185">Reference proteome</keyword>
<protein>
    <recommendedName>
        <fullName evidence="3">Glycosyltransferase</fullName>
    </recommendedName>
</protein>
<evidence type="ECO:0000313" key="1">
    <source>
        <dbReference type="EMBL" id="MBM7037715.1"/>
    </source>
</evidence>
<evidence type="ECO:0000313" key="2">
    <source>
        <dbReference type="Proteomes" id="UP000809621"/>
    </source>
</evidence>
<gene>
    <name evidence="1" type="ORF">JQC93_15000</name>
</gene>
<name>A0ABS2HJM1_9VIBR</name>
<dbReference type="Proteomes" id="UP000809621">
    <property type="component" value="Unassembled WGS sequence"/>
</dbReference>
<comment type="caution">
    <text evidence="1">The sequence shown here is derived from an EMBL/GenBank/DDBJ whole genome shotgun (WGS) entry which is preliminary data.</text>
</comment>
<dbReference type="EMBL" id="JAFEUM010000006">
    <property type="protein sequence ID" value="MBM7037715.1"/>
    <property type="molecule type" value="Genomic_DNA"/>
</dbReference>
<evidence type="ECO:0008006" key="3">
    <source>
        <dbReference type="Google" id="ProtNLM"/>
    </source>
</evidence>
<reference evidence="1 2" key="1">
    <citation type="submission" date="2021-02" db="EMBL/GenBank/DDBJ databases">
        <authorList>
            <person name="Park J.-S."/>
        </authorList>
    </citation>
    <scope>NUCLEOTIDE SEQUENCE [LARGE SCALE GENOMIC DNA]</scope>
    <source>
        <strain evidence="1 2">188UL20-2</strain>
    </source>
</reference>
<organism evidence="1 2">
    <name type="scientific">Vibrio ulleungensis</name>
    <dbReference type="NCBI Taxonomy" id="2807619"/>
    <lineage>
        <taxon>Bacteria</taxon>
        <taxon>Pseudomonadati</taxon>
        <taxon>Pseudomonadota</taxon>
        <taxon>Gammaproteobacteria</taxon>
        <taxon>Vibrionales</taxon>
        <taxon>Vibrionaceae</taxon>
        <taxon>Vibrio</taxon>
    </lineage>
</organism>